<dbReference type="PANTHER" id="PTHR41814:SF1">
    <property type="entry name" value="CELLULASE"/>
    <property type="match status" value="1"/>
</dbReference>
<keyword evidence="5" id="KW-1185">Reference proteome</keyword>
<keyword evidence="1" id="KW-0378">Hydrolase</keyword>
<keyword evidence="2" id="KW-0472">Membrane</keyword>
<feature type="signal peptide" evidence="3">
    <location>
        <begin position="1"/>
        <end position="26"/>
    </location>
</feature>
<dbReference type="GeneID" id="37026956"/>
<reference evidence="4 5" key="1">
    <citation type="journal article" date="2018" name="Mol. Biol. Evol.">
        <title>Broad Genomic Sampling Reveals a Smut Pathogenic Ancestry of the Fungal Clade Ustilaginomycotina.</title>
        <authorList>
            <person name="Kijpornyongpan T."/>
            <person name="Mondo S.J."/>
            <person name="Barry K."/>
            <person name="Sandor L."/>
            <person name="Lee J."/>
            <person name="Lipzen A."/>
            <person name="Pangilinan J."/>
            <person name="LaButti K."/>
            <person name="Hainaut M."/>
            <person name="Henrissat B."/>
            <person name="Grigoriev I.V."/>
            <person name="Spatafora J.W."/>
            <person name="Aime M.C."/>
        </authorList>
    </citation>
    <scope>NUCLEOTIDE SEQUENCE [LARGE SCALE GENOMIC DNA]</scope>
    <source>
        <strain evidence="4 5">MCA 5214</strain>
    </source>
</reference>
<name>A0A316V201_9BASI</name>
<keyword evidence="4" id="KW-0326">Glycosidase</keyword>
<dbReference type="PANTHER" id="PTHR41814">
    <property type="entry name" value="EXPRESSED PROTEIN"/>
    <property type="match status" value="1"/>
</dbReference>
<dbReference type="Pfam" id="PF07470">
    <property type="entry name" value="Glyco_hydro_88"/>
    <property type="match status" value="1"/>
</dbReference>
<proteinExistence type="predicted"/>
<keyword evidence="2" id="KW-0812">Transmembrane</keyword>
<dbReference type="InterPro" id="IPR010905">
    <property type="entry name" value="Glyco_hydro_88"/>
</dbReference>
<evidence type="ECO:0000256" key="3">
    <source>
        <dbReference type="SAM" id="SignalP"/>
    </source>
</evidence>
<dbReference type="GO" id="GO:0005975">
    <property type="term" value="P:carbohydrate metabolic process"/>
    <property type="evidence" value="ECO:0007669"/>
    <property type="project" value="InterPro"/>
</dbReference>
<evidence type="ECO:0000256" key="2">
    <source>
        <dbReference type="SAM" id="Phobius"/>
    </source>
</evidence>
<dbReference type="Gene3D" id="1.50.10.10">
    <property type="match status" value="1"/>
</dbReference>
<accession>A0A316V201</accession>
<dbReference type="EMBL" id="KZ819662">
    <property type="protein sequence ID" value="PWN30581.1"/>
    <property type="molecule type" value="Genomic_DNA"/>
</dbReference>
<organism evidence="4 5">
    <name type="scientific">Jaminaea rosea</name>
    <dbReference type="NCBI Taxonomy" id="1569628"/>
    <lineage>
        <taxon>Eukaryota</taxon>
        <taxon>Fungi</taxon>
        <taxon>Dikarya</taxon>
        <taxon>Basidiomycota</taxon>
        <taxon>Ustilaginomycotina</taxon>
        <taxon>Exobasidiomycetes</taxon>
        <taxon>Microstromatales</taxon>
        <taxon>Microstromatales incertae sedis</taxon>
        <taxon>Jaminaea</taxon>
    </lineage>
</organism>
<dbReference type="RefSeq" id="XP_025365193.1">
    <property type="nucleotide sequence ID" value="XM_025505133.1"/>
</dbReference>
<dbReference type="OrthoDB" id="4138492at2759"/>
<sequence>MRPCNVLSRLASLLVAAAVALPSSTAATSSSLHELHNLVRRASAGSGAPNASLVDTARMGLLSSQRASWEQGTAQSALLEYDAGSWSVFAGGHGNGPPYRPGFQPSKTPDGVPLAVLSMAYHSATAQDGMGKLGMSITGDENMTDGSALDSASCGEGVLLAAFVAKQINATRGFWINAAQDQLDYVLNEAPRTEAGAISHRTRTVALWSDAVYMMPPFLAAYGLYTNNQSLLQTAYDQIRLYRQAMRFPDGPGEGLWGHILAYSANGTARWLDGQAWTTGEGWVAAGMLRTLASIAQSPYSTQMASQKADLVAWTKEILDASFPLLDSSSSLFHNYMNDTTTFRDTAGSTFLAYAAYRLASMSPSDDTHLAAAEKIYQATQGQLTRIGSYLTPVVNALDFGAQGSTSPEALSFTMLLEAARRDYHAGNVTGVDGPGTGRNGAMPGIKGGVAAPVLVAAVTATLLLLLS</sequence>
<evidence type="ECO:0000313" key="4">
    <source>
        <dbReference type="EMBL" id="PWN30581.1"/>
    </source>
</evidence>
<protein>
    <submittedName>
        <fullName evidence="4">Six-hairpin glycosidase</fullName>
    </submittedName>
</protein>
<feature type="chain" id="PRO_5016345964" evidence="3">
    <location>
        <begin position="27"/>
        <end position="468"/>
    </location>
</feature>
<dbReference type="InterPro" id="IPR012341">
    <property type="entry name" value="6hp_glycosidase-like_sf"/>
</dbReference>
<dbReference type="Proteomes" id="UP000245884">
    <property type="component" value="Unassembled WGS sequence"/>
</dbReference>
<dbReference type="STRING" id="1569628.A0A316V201"/>
<evidence type="ECO:0000313" key="5">
    <source>
        <dbReference type="Proteomes" id="UP000245884"/>
    </source>
</evidence>
<dbReference type="InterPro" id="IPR008928">
    <property type="entry name" value="6-hairpin_glycosidase_sf"/>
</dbReference>
<keyword evidence="2" id="KW-1133">Transmembrane helix</keyword>
<keyword evidence="3" id="KW-0732">Signal</keyword>
<dbReference type="AlphaFoldDB" id="A0A316V201"/>
<evidence type="ECO:0000256" key="1">
    <source>
        <dbReference type="ARBA" id="ARBA00022801"/>
    </source>
</evidence>
<dbReference type="SUPFAM" id="SSF48208">
    <property type="entry name" value="Six-hairpin glycosidases"/>
    <property type="match status" value="1"/>
</dbReference>
<dbReference type="GO" id="GO:0016798">
    <property type="term" value="F:hydrolase activity, acting on glycosyl bonds"/>
    <property type="evidence" value="ECO:0007669"/>
    <property type="project" value="UniProtKB-KW"/>
</dbReference>
<feature type="transmembrane region" description="Helical" evidence="2">
    <location>
        <begin position="450"/>
        <end position="467"/>
    </location>
</feature>
<gene>
    <name evidence="4" type="ORF">BDZ90DRAFT_229598</name>
</gene>